<gene>
    <name evidence="1" type="ordered locus">Plim_4261</name>
</gene>
<evidence type="ECO:0000313" key="2">
    <source>
        <dbReference type="Proteomes" id="UP000002220"/>
    </source>
</evidence>
<proteinExistence type="predicted"/>
<reference evidence="1 2" key="1">
    <citation type="journal article" date="2010" name="Stand. Genomic Sci.">
        <title>Complete genome sequence of Planctomyces limnophilus type strain (Mu 290).</title>
        <authorList>
            <person name="Labutti K."/>
            <person name="Sikorski J."/>
            <person name="Schneider S."/>
            <person name="Nolan M."/>
            <person name="Lucas S."/>
            <person name="Glavina Del Rio T."/>
            <person name="Tice H."/>
            <person name="Cheng J.F."/>
            <person name="Goodwin L."/>
            <person name="Pitluck S."/>
            <person name="Liolios K."/>
            <person name="Ivanova N."/>
            <person name="Mavromatis K."/>
            <person name="Mikhailova N."/>
            <person name="Pati A."/>
            <person name="Chen A."/>
            <person name="Palaniappan K."/>
            <person name="Land M."/>
            <person name="Hauser L."/>
            <person name="Chang Y.J."/>
            <person name="Jeffries C.D."/>
            <person name="Tindall B.J."/>
            <person name="Rohde M."/>
            <person name="Goker M."/>
            <person name="Woyke T."/>
            <person name="Bristow J."/>
            <person name="Eisen J.A."/>
            <person name="Markowitz V."/>
            <person name="Hugenholtz P."/>
            <person name="Kyrpides N.C."/>
            <person name="Klenk H.P."/>
            <person name="Lapidus A."/>
        </authorList>
    </citation>
    <scope>NUCLEOTIDE SEQUENCE [LARGE SCALE GENOMIC DNA]</scope>
    <source>
        <strain evidence="2">ATCC 43296 / DSM 3776 / IFAM 1008 / 290</strain>
        <plasmid evidence="1 2">pPLIM01</plasmid>
    </source>
</reference>
<geneLocation type="plasmid" evidence="1 2">
    <name>pPLIM01</name>
</geneLocation>
<dbReference type="RefSeq" id="WP_013112499.1">
    <property type="nucleotide sequence ID" value="NC_014149.1"/>
</dbReference>
<sequence length="139" mass="15735">MRKPAMTEKAKPVKLLTADLLKRPAQRVIVKCRVPDDFHDPDIAGSIFFVRRMKAGERGRYEMQFKNSKSGQLISGRAAEVRERLIIQTLCDREGNLLLGKDDLQQLKQMDSVLADLIVNKAQEVNQVSEEDLEELAGN</sequence>
<dbReference type="KEGG" id="plm:Plim_4261"/>
<name>D5SZE8_PLAL2</name>
<dbReference type="HOGENOM" id="CLU_1843276_0_0_0"/>
<keyword evidence="2" id="KW-1185">Reference proteome</keyword>
<dbReference type="Gene3D" id="3.30.2220.20">
    <property type="entry name" value="Phage tail assembly chaperone gp13-like"/>
    <property type="match status" value="1"/>
</dbReference>
<evidence type="ECO:0000313" key="1">
    <source>
        <dbReference type="EMBL" id="ADG70068.1"/>
    </source>
</evidence>
<organism evidence="1 2">
    <name type="scientific">Planctopirus limnophila (strain ATCC 43296 / DSM 3776 / IFAM 1008 / Mu 290)</name>
    <name type="common">Planctomyces limnophilus</name>
    <dbReference type="NCBI Taxonomy" id="521674"/>
    <lineage>
        <taxon>Bacteria</taxon>
        <taxon>Pseudomonadati</taxon>
        <taxon>Planctomycetota</taxon>
        <taxon>Planctomycetia</taxon>
        <taxon>Planctomycetales</taxon>
        <taxon>Planctomycetaceae</taxon>
        <taxon>Planctopirus</taxon>
    </lineage>
</organism>
<dbReference type="InterPro" id="IPR038556">
    <property type="entry name" value="TAC_Gp13-like_sf"/>
</dbReference>
<keyword evidence="1" id="KW-0614">Plasmid</keyword>
<protein>
    <submittedName>
        <fullName evidence="1">Uncharacterized protein</fullName>
    </submittedName>
</protein>
<accession>D5SZE8</accession>
<dbReference type="AlphaFoldDB" id="D5SZE8"/>
<dbReference type="Proteomes" id="UP000002220">
    <property type="component" value="Plasmid pPLIM01"/>
</dbReference>
<dbReference type="EMBL" id="CP001745">
    <property type="protein sequence ID" value="ADG70068.1"/>
    <property type="molecule type" value="Genomic_DNA"/>
</dbReference>